<evidence type="ECO:0000256" key="1">
    <source>
        <dbReference type="ARBA" id="ARBA00004123"/>
    </source>
</evidence>
<evidence type="ECO:0000256" key="4">
    <source>
        <dbReference type="ARBA" id="ARBA00023159"/>
    </source>
</evidence>
<gene>
    <name evidence="9" type="ORF">C5167_006253</name>
</gene>
<dbReference type="PROSITE" id="PS51032">
    <property type="entry name" value="AP2_ERF"/>
    <property type="match status" value="1"/>
</dbReference>
<dbReference type="FunFam" id="3.30.730.10:FF:000001">
    <property type="entry name" value="Ethylene-responsive transcription factor 2"/>
    <property type="match status" value="1"/>
</dbReference>
<evidence type="ECO:0000256" key="3">
    <source>
        <dbReference type="ARBA" id="ARBA00023125"/>
    </source>
</evidence>
<dbReference type="InterPro" id="IPR001471">
    <property type="entry name" value="AP2/ERF_dom"/>
</dbReference>
<keyword evidence="2" id="KW-0805">Transcription regulation</keyword>
<protein>
    <recommendedName>
        <fullName evidence="8">AP2/ERF domain-containing protein</fullName>
    </recommendedName>
</protein>
<dbReference type="InterPro" id="IPR016177">
    <property type="entry name" value="DNA-bd_dom_sf"/>
</dbReference>
<feature type="domain" description="AP2/ERF" evidence="8">
    <location>
        <begin position="144"/>
        <end position="201"/>
    </location>
</feature>
<dbReference type="SMART" id="SM00380">
    <property type="entry name" value="AP2"/>
    <property type="match status" value="1"/>
</dbReference>
<sequence>MRKRHVWFQHKSMRQLVEVCDACWNLYYSRALDPTERIDLLELKHNIRNVTLQQDTKDCIEGNGTSKAIYERLAEVEVEWEFHKLAESKLAPPKSQYSDLISSPVSDSSLSNRNTFSDEEIQLASDKPKRKAGRMKFRETRHPVYRGVRQRNNDKWVCEVREPNKKTRIWLGTFATPEMAARAHDVAAMALRGRSACLNFADSVWRLPVPVSSDPNDIRKAAAEAAKAFQQSESVDEINNSGHSENFSPVNSMISSSEKVFYMDEEAEFEMPRLLADMAEGLLLSPPPSRGFSWDDMDSNHADMSLWSYSI</sequence>
<dbReference type="EMBL" id="CM010718">
    <property type="protein sequence ID" value="RZC58948.1"/>
    <property type="molecule type" value="Genomic_DNA"/>
</dbReference>
<dbReference type="AlphaFoldDB" id="A0A4Y7JGM4"/>
<comment type="similarity">
    <text evidence="7">Belongs to the AP2/ERF transcription factor family. ERF subfamily.</text>
</comment>
<dbReference type="PANTHER" id="PTHR31839:SF2">
    <property type="entry name" value="DEHYDRATION-RESPONSIVE ELEMENT-BINDING PROTEIN 1D"/>
    <property type="match status" value="1"/>
</dbReference>
<evidence type="ECO:0000256" key="7">
    <source>
        <dbReference type="ARBA" id="ARBA00024343"/>
    </source>
</evidence>
<proteinExistence type="inferred from homology"/>
<organism evidence="9 10">
    <name type="scientific">Papaver somniferum</name>
    <name type="common">Opium poppy</name>
    <dbReference type="NCBI Taxonomy" id="3469"/>
    <lineage>
        <taxon>Eukaryota</taxon>
        <taxon>Viridiplantae</taxon>
        <taxon>Streptophyta</taxon>
        <taxon>Embryophyta</taxon>
        <taxon>Tracheophyta</taxon>
        <taxon>Spermatophyta</taxon>
        <taxon>Magnoliopsida</taxon>
        <taxon>Ranunculales</taxon>
        <taxon>Papaveraceae</taxon>
        <taxon>Papaveroideae</taxon>
        <taxon>Papaver</taxon>
    </lineage>
</organism>
<dbReference type="GO" id="GO:0003700">
    <property type="term" value="F:DNA-binding transcription factor activity"/>
    <property type="evidence" value="ECO:0007669"/>
    <property type="project" value="InterPro"/>
</dbReference>
<keyword evidence="5" id="KW-0804">Transcription</keyword>
<dbReference type="SUPFAM" id="SSF54171">
    <property type="entry name" value="DNA-binding domain"/>
    <property type="match status" value="1"/>
</dbReference>
<keyword evidence="3" id="KW-0238">DNA-binding</keyword>
<reference evidence="9 10" key="1">
    <citation type="journal article" date="2018" name="Science">
        <title>The opium poppy genome and morphinan production.</title>
        <authorList>
            <person name="Guo L."/>
            <person name="Winzer T."/>
            <person name="Yang X."/>
            <person name="Li Y."/>
            <person name="Ning Z."/>
            <person name="He Z."/>
            <person name="Teodor R."/>
            <person name="Lu Y."/>
            <person name="Bowser T.A."/>
            <person name="Graham I.A."/>
            <person name="Ye K."/>
        </authorList>
    </citation>
    <scope>NUCLEOTIDE SEQUENCE [LARGE SCALE GENOMIC DNA]</scope>
    <source>
        <strain evidence="10">cv. HN1</strain>
        <tissue evidence="9">Leaves</tissue>
    </source>
</reference>
<keyword evidence="6" id="KW-0539">Nucleus</keyword>
<dbReference type="GO" id="GO:0005634">
    <property type="term" value="C:nucleus"/>
    <property type="evidence" value="ECO:0007669"/>
    <property type="project" value="UniProtKB-SubCell"/>
</dbReference>
<dbReference type="PRINTS" id="PR00367">
    <property type="entry name" value="ETHRSPELEMNT"/>
</dbReference>
<evidence type="ECO:0000256" key="5">
    <source>
        <dbReference type="ARBA" id="ARBA00023163"/>
    </source>
</evidence>
<evidence type="ECO:0000256" key="6">
    <source>
        <dbReference type="ARBA" id="ARBA00023242"/>
    </source>
</evidence>
<dbReference type="OMA" id="MDSMDIQ"/>
<evidence type="ECO:0000259" key="8">
    <source>
        <dbReference type="PROSITE" id="PS51032"/>
    </source>
</evidence>
<dbReference type="InterPro" id="IPR045277">
    <property type="entry name" value="DRE1A-I"/>
</dbReference>
<evidence type="ECO:0000313" key="10">
    <source>
        <dbReference type="Proteomes" id="UP000316621"/>
    </source>
</evidence>
<dbReference type="InterPro" id="IPR036955">
    <property type="entry name" value="AP2/ERF_dom_sf"/>
</dbReference>
<comment type="subcellular location">
    <subcellularLocation>
        <location evidence="1">Nucleus</location>
    </subcellularLocation>
</comment>
<accession>A0A4Y7JGM4</accession>
<dbReference type="Proteomes" id="UP000316621">
    <property type="component" value="Chromosome 4"/>
</dbReference>
<keyword evidence="4" id="KW-0010">Activator</keyword>
<dbReference type="PANTHER" id="PTHR31839">
    <property type="entry name" value="DEHYDRATION-RESPONSIVE ELEMENT-BINDING PROTEIN 1D"/>
    <property type="match status" value="1"/>
</dbReference>
<dbReference type="Pfam" id="PF00847">
    <property type="entry name" value="AP2"/>
    <property type="match status" value="1"/>
</dbReference>
<dbReference type="GO" id="GO:0003677">
    <property type="term" value="F:DNA binding"/>
    <property type="evidence" value="ECO:0007669"/>
    <property type="project" value="UniProtKB-KW"/>
</dbReference>
<name>A0A4Y7JGM4_PAPSO</name>
<evidence type="ECO:0000313" key="9">
    <source>
        <dbReference type="EMBL" id="RZC58948.1"/>
    </source>
</evidence>
<keyword evidence="10" id="KW-1185">Reference proteome</keyword>
<dbReference type="Gene3D" id="3.30.730.10">
    <property type="entry name" value="AP2/ERF domain"/>
    <property type="match status" value="1"/>
</dbReference>
<evidence type="ECO:0000256" key="2">
    <source>
        <dbReference type="ARBA" id="ARBA00023015"/>
    </source>
</evidence>
<dbReference type="CDD" id="cd00018">
    <property type="entry name" value="AP2"/>
    <property type="match status" value="1"/>
</dbReference>
<dbReference type="Gramene" id="RZC58948">
    <property type="protein sequence ID" value="RZC58948"/>
    <property type="gene ID" value="C5167_006253"/>
</dbReference>